<organism evidence="1 2">
    <name type="scientific">Aspergillus mulundensis</name>
    <dbReference type="NCBI Taxonomy" id="1810919"/>
    <lineage>
        <taxon>Eukaryota</taxon>
        <taxon>Fungi</taxon>
        <taxon>Dikarya</taxon>
        <taxon>Ascomycota</taxon>
        <taxon>Pezizomycotina</taxon>
        <taxon>Eurotiomycetes</taxon>
        <taxon>Eurotiomycetidae</taxon>
        <taxon>Eurotiales</taxon>
        <taxon>Aspergillaceae</taxon>
        <taxon>Aspergillus</taxon>
        <taxon>Aspergillus subgen. Nidulantes</taxon>
    </lineage>
</organism>
<dbReference type="GeneID" id="38120858"/>
<dbReference type="RefSeq" id="XP_026598947.1">
    <property type="nucleotide sequence ID" value="XM_026752504.1"/>
</dbReference>
<name>A0A3D8QJ16_9EURO</name>
<evidence type="ECO:0000313" key="2">
    <source>
        <dbReference type="Proteomes" id="UP000256690"/>
    </source>
</evidence>
<protein>
    <submittedName>
        <fullName evidence="1">Uncharacterized protein</fullName>
    </submittedName>
</protein>
<comment type="caution">
    <text evidence="1">The sequence shown here is derived from an EMBL/GenBank/DDBJ whole genome shotgun (WGS) entry which is preliminary data.</text>
</comment>
<dbReference type="AlphaFoldDB" id="A0A3D8QJ16"/>
<evidence type="ECO:0000313" key="1">
    <source>
        <dbReference type="EMBL" id="RDW61816.1"/>
    </source>
</evidence>
<proteinExistence type="predicted"/>
<dbReference type="EMBL" id="PVWQ01000016">
    <property type="protein sequence ID" value="RDW61816.1"/>
    <property type="molecule type" value="Genomic_DNA"/>
</dbReference>
<dbReference type="Proteomes" id="UP000256690">
    <property type="component" value="Unassembled WGS sequence"/>
</dbReference>
<accession>A0A3D8QJ16</accession>
<sequence length="211" mass="24129">MAHSSMLDLSVIQDTAPDLEFPAVLDRFLQQFDQMDDLFWVDGHWSRMLLVCAVKLQRDILQALDQTTITDLSSQTTVIALARLSFRLLDSHDAQHWPTVLHVLAIPKSTRETLHIDDQLLAPVREAAYSLDPLLNDLTRYFYVCTKGGIIMSHRWVERSYAEQISHCPVALEAARKIHDIWVLDVDDITTFQSPEVVDRSGFVQNDFIPV</sequence>
<dbReference type="OrthoDB" id="4509615at2759"/>
<gene>
    <name evidence="1" type="ORF">DSM5745_10488</name>
</gene>
<keyword evidence="2" id="KW-1185">Reference proteome</keyword>
<reference evidence="1 2" key="1">
    <citation type="journal article" date="2018" name="IMA Fungus">
        <title>IMA Genome-F 9: Draft genome sequence of Annulohypoxylon stygium, Aspergillus mulundensis, Berkeleyomyces basicola (syn. Thielaviopsis basicola), Ceratocystis smalleyi, two Cercospora beticola strains, Coleophoma cylindrospora, Fusarium fracticaudum, Phialophora cf. hyalina, and Morchella septimelata.</title>
        <authorList>
            <person name="Wingfield B.D."/>
            <person name="Bills G.F."/>
            <person name="Dong Y."/>
            <person name="Huang W."/>
            <person name="Nel W.J."/>
            <person name="Swalarsk-Parry B.S."/>
            <person name="Vaghefi N."/>
            <person name="Wilken P.M."/>
            <person name="An Z."/>
            <person name="de Beer Z.W."/>
            <person name="De Vos L."/>
            <person name="Chen L."/>
            <person name="Duong T.A."/>
            <person name="Gao Y."/>
            <person name="Hammerbacher A."/>
            <person name="Kikkert J.R."/>
            <person name="Li Y."/>
            <person name="Li H."/>
            <person name="Li K."/>
            <person name="Li Q."/>
            <person name="Liu X."/>
            <person name="Ma X."/>
            <person name="Naidoo K."/>
            <person name="Pethybridge S.J."/>
            <person name="Sun J."/>
            <person name="Steenkamp E.T."/>
            <person name="van der Nest M.A."/>
            <person name="van Wyk S."/>
            <person name="Wingfield M.J."/>
            <person name="Xiong C."/>
            <person name="Yue Q."/>
            <person name="Zhang X."/>
        </authorList>
    </citation>
    <scope>NUCLEOTIDE SEQUENCE [LARGE SCALE GENOMIC DNA]</scope>
    <source>
        <strain evidence="1 2">DSM 5745</strain>
    </source>
</reference>